<dbReference type="GO" id="GO:0005886">
    <property type="term" value="C:plasma membrane"/>
    <property type="evidence" value="ECO:0007669"/>
    <property type="project" value="UniProtKB-SubCell"/>
</dbReference>
<evidence type="ECO:0000256" key="8">
    <source>
        <dbReference type="ARBA" id="ARBA00023136"/>
    </source>
</evidence>
<dbReference type="PRINTS" id="PR00245">
    <property type="entry name" value="OLFACTORYR"/>
</dbReference>
<keyword evidence="4 13" id="KW-0812">Transmembrane</keyword>
<name>A0AAQ4PLB8_GASAC</name>
<evidence type="ECO:0000256" key="1">
    <source>
        <dbReference type="ARBA" id="ARBA00004651"/>
    </source>
</evidence>
<dbReference type="GO" id="GO:0004984">
    <property type="term" value="F:olfactory receptor activity"/>
    <property type="evidence" value="ECO:0007669"/>
    <property type="project" value="InterPro"/>
</dbReference>
<dbReference type="Ensembl" id="ENSGACT00000073104.1">
    <property type="protein sequence ID" value="ENSGACP00000039614.1"/>
    <property type="gene ID" value="ENSGACG00000024899.1"/>
</dbReference>
<keyword evidence="8 13" id="KW-0472">Membrane</keyword>
<dbReference type="GO" id="GO:0005549">
    <property type="term" value="F:odorant binding"/>
    <property type="evidence" value="ECO:0007669"/>
    <property type="project" value="TreeGrafter"/>
</dbReference>
<dbReference type="InterPro" id="IPR000276">
    <property type="entry name" value="GPCR_Rhodpsn"/>
</dbReference>
<keyword evidence="2" id="KW-1003">Cell membrane</keyword>
<sequence>MNLFNSALGKNITFVRPAYFIISGFSGIPNIKYFYVFLCFVYIVSVLGNTVVMAVIYLDRNLRTPKYIAVFNLAFVDLLGSSALIPKLLDIFLFSHRYISYNNCLTFLFFCYTFLSMQVFNLVALSYDRLIAIMHPLRYQVKVTHRFMLSLIASFWLFAIISILVLVGLLTRLSFCRSVVINSYFCDHGQMYRLACNDNTPSLVLARFLTVLVLWFPLVFIVLSYVCIGYALSKVATAQERYKAFKTCTAHLSLVAIYFIPILITFTAGSGIHTNGRIINLSLTSVFPPMLNPIIYVLQTKEIKVSVKKMLKVRIESKVKVRKVIIKCHPFFILWALC</sequence>
<evidence type="ECO:0000313" key="15">
    <source>
        <dbReference type="Ensembl" id="ENSGACP00000039614.1"/>
    </source>
</evidence>
<evidence type="ECO:0000256" key="5">
    <source>
        <dbReference type="ARBA" id="ARBA00022725"/>
    </source>
</evidence>
<dbReference type="InterPro" id="IPR000725">
    <property type="entry name" value="Olfact_rcpt"/>
</dbReference>
<keyword evidence="9" id="KW-1015">Disulfide bond</keyword>
<keyword evidence="11" id="KW-0325">Glycoprotein</keyword>
<keyword evidence="3" id="KW-0716">Sensory transduction</keyword>
<evidence type="ECO:0000256" key="4">
    <source>
        <dbReference type="ARBA" id="ARBA00022692"/>
    </source>
</evidence>
<dbReference type="PRINTS" id="PR00237">
    <property type="entry name" value="GPCRRHODOPSN"/>
</dbReference>
<feature type="transmembrane region" description="Helical" evidence="13">
    <location>
        <begin position="105"/>
        <end position="127"/>
    </location>
</feature>
<dbReference type="InterPro" id="IPR052921">
    <property type="entry name" value="GPCR1_Superfamily_Member"/>
</dbReference>
<proteinExistence type="predicted"/>
<dbReference type="Gene3D" id="1.20.1070.10">
    <property type="entry name" value="Rhodopsin 7-helix transmembrane proteins"/>
    <property type="match status" value="1"/>
</dbReference>
<evidence type="ECO:0000256" key="3">
    <source>
        <dbReference type="ARBA" id="ARBA00022606"/>
    </source>
</evidence>
<accession>A0AAQ4PLB8</accession>
<dbReference type="PANTHER" id="PTHR26451">
    <property type="entry name" value="G_PROTEIN_RECEP_F1_2 DOMAIN-CONTAINING PROTEIN"/>
    <property type="match status" value="1"/>
</dbReference>
<evidence type="ECO:0000256" key="10">
    <source>
        <dbReference type="ARBA" id="ARBA00023170"/>
    </source>
</evidence>
<feature type="transmembrane region" description="Helical" evidence="13">
    <location>
        <begin position="33"/>
        <end position="58"/>
    </location>
</feature>
<reference evidence="15 16" key="1">
    <citation type="journal article" date="2021" name="G3 (Bethesda)">
        <title>Improved contiguity of the threespine stickleback genome using long-read sequencing.</title>
        <authorList>
            <person name="Nath S."/>
            <person name="Shaw D.E."/>
            <person name="White M.A."/>
        </authorList>
    </citation>
    <scope>NUCLEOTIDE SEQUENCE [LARGE SCALE GENOMIC DNA]</scope>
    <source>
        <strain evidence="15 16">Lake Benthic</strain>
    </source>
</reference>
<dbReference type="Proteomes" id="UP000007635">
    <property type="component" value="Chromosome VII"/>
</dbReference>
<evidence type="ECO:0000256" key="13">
    <source>
        <dbReference type="SAM" id="Phobius"/>
    </source>
</evidence>
<evidence type="ECO:0000256" key="7">
    <source>
        <dbReference type="ARBA" id="ARBA00023040"/>
    </source>
</evidence>
<keyword evidence="16" id="KW-1185">Reference proteome</keyword>
<protein>
    <recommendedName>
        <fullName evidence="14">G-protein coupled receptors family 1 profile domain-containing protein</fullName>
    </recommendedName>
</protein>
<keyword evidence="10" id="KW-0675">Receptor</keyword>
<organism evidence="15 16">
    <name type="scientific">Gasterosteus aculeatus aculeatus</name>
    <name type="common">three-spined stickleback</name>
    <dbReference type="NCBI Taxonomy" id="481459"/>
    <lineage>
        <taxon>Eukaryota</taxon>
        <taxon>Metazoa</taxon>
        <taxon>Chordata</taxon>
        <taxon>Craniata</taxon>
        <taxon>Vertebrata</taxon>
        <taxon>Euteleostomi</taxon>
        <taxon>Actinopterygii</taxon>
        <taxon>Neopterygii</taxon>
        <taxon>Teleostei</taxon>
        <taxon>Neoteleostei</taxon>
        <taxon>Acanthomorphata</taxon>
        <taxon>Eupercaria</taxon>
        <taxon>Perciformes</taxon>
        <taxon>Cottioidei</taxon>
        <taxon>Gasterosteales</taxon>
        <taxon>Gasterosteidae</taxon>
        <taxon>Gasterosteus</taxon>
    </lineage>
</organism>
<feature type="domain" description="G-protein coupled receptors family 1 profile" evidence="14">
    <location>
        <begin position="48"/>
        <end position="296"/>
    </location>
</feature>
<dbReference type="SUPFAM" id="SSF81321">
    <property type="entry name" value="Family A G protein-coupled receptor-like"/>
    <property type="match status" value="1"/>
</dbReference>
<evidence type="ECO:0000256" key="12">
    <source>
        <dbReference type="ARBA" id="ARBA00023224"/>
    </source>
</evidence>
<feature type="transmembrane region" description="Helical" evidence="13">
    <location>
        <begin position="278"/>
        <end position="298"/>
    </location>
</feature>
<evidence type="ECO:0000313" key="16">
    <source>
        <dbReference type="Proteomes" id="UP000007635"/>
    </source>
</evidence>
<dbReference type="GO" id="GO:0004930">
    <property type="term" value="F:G protein-coupled receptor activity"/>
    <property type="evidence" value="ECO:0007669"/>
    <property type="project" value="UniProtKB-KW"/>
</dbReference>
<feature type="transmembrane region" description="Helical" evidence="13">
    <location>
        <begin position="67"/>
        <end position="85"/>
    </location>
</feature>
<evidence type="ECO:0000256" key="11">
    <source>
        <dbReference type="ARBA" id="ARBA00023180"/>
    </source>
</evidence>
<keyword evidence="6 13" id="KW-1133">Transmembrane helix</keyword>
<feature type="transmembrane region" description="Helical" evidence="13">
    <location>
        <begin position="208"/>
        <end position="232"/>
    </location>
</feature>
<evidence type="ECO:0000256" key="9">
    <source>
        <dbReference type="ARBA" id="ARBA00023157"/>
    </source>
</evidence>
<evidence type="ECO:0000259" key="14">
    <source>
        <dbReference type="PROSITE" id="PS50262"/>
    </source>
</evidence>
<dbReference type="Pfam" id="PF13853">
    <property type="entry name" value="7tm_4"/>
    <property type="match status" value="1"/>
</dbReference>
<evidence type="ECO:0000256" key="2">
    <source>
        <dbReference type="ARBA" id="ARBA00022475"/>
    </source>
</evidence>
<keyword evidence="12" id="KW-0807">Transducer</keyword>
<reference evidence="15" key="2">
    <citation type="submission" date="2025-08" db="UniProtKB">
        <authorList>
            <consortium name="Ensembl"/>
        </authorList>
    </citation>
    <scope>IDENTIFICATION</scope>
</reference>
<dbReference type="FunFam" id="1.20.1070.10:FF:000024">
    <property type="entry name" value="Olfactory receptor"/>
    <property type="match status" value="1"/>
</dbReference>
<dbReference type="PANTHER" id="PTHR26451:SF869">
    <property type="entry name" value="OLFACTORY RECEPTOR 530-RELATED"/>
    <property type="match status" value="1"/>
</dbReference>
<dbReference type="AlphaFoldDB" id="A0AAQ4PLB8"/>
<feature type="transmembrane region" description="Helical" evidence="13">
    <location>
        <begin position="147"/>
        <end position="170"/>
    </location>
</feature>
<dbReference type="GeneTree" id="ENSGT00950000182847"/>
<dbReference type="PROSITE" id="PS50262">
    <property type="entry name" value="G_PROTEIN_RECEP_F1_2"/>
    <property type="match status" value="1"/>
</dbReference>
<keyword evidence="5" id="KW-0552">Olfaction</keyword>
<keyword evidence="7" id="KW-0297">G-protein coupled receptor</keyword>
<feature type="transmembrane region" description="Helical" evidence="13">
    <location>
        <begin position="252"/>
        <end position="272"/>
    </location>
</feature>
<dbReference type="InterPro" id="IPR017452">
    <property type="entry name" value="GPCR_Rhodpsn_7TM"/>
</dbReference>
<comment type="subcellular location">
    <subcellularLocation>
        <location evidence="1">Cell membrane</location>
        <topology evidence="1">Multi-pass membrane protein</topology>
    </subcellularLocation>
</comment>
<reference evidence="15" key="3">
    <citation type="submission" date="2025-09" db="UniProtKB">
        <authorList>
            <consortium name="Ensembl"/>
        </authorList>
    </citation>
    <scope>IDENTIFICATION</scope>
</reference>
<evidence type="ECO:0000256" key="6">
    <source>
        <dbReference type="ARBA" id="ARBA00022989"/>
    </source>
</evidence>